<accession>A0A238Z479</accession>
<keyword evidence="4" id="KW-1185">Reference proteome</keyword>
<keyword evidence="2" id="KW-1133">Transmembrane helix</keyword>
<gene>
    <name evidence="3" type="ORF">SAMN04488503_1207</name>
</gene>
<keyword evidence="1" id="KW-0175">Coiled coil</keyword>
<keyword evidence="2" id="KW-0472">Membrane</keyword>
<dbReference type="OrthoDB" id="5672317at2"/>
<dbReference type="Proteomes" id="UP000198324">
    <property type="component" value="Unassembled WGS sequence"/>
</dbReference>
<protein>
    <submittedName>
        <fullName evidence="3">Uncharacterized protein</fullName>
    </submittedName>
</protein>
<reference evidence="3 4" key="1">
    <citation type="submission" date="2017-06" db="EMBL/GenBank/DDBJ databases">
        <authorList>
            <person name="Kim H.J."/>
            <person name="Triplett B.A."/>
        </authorList>
    </citation>
    <scope>NUCLEOTIDE SEQUENCE [LARGE SCALE GENOMIC DNA]</scope>
    <source>
        <strain evidence="3 4">DSM 13116</strain>
    </source>
</reference>
<dbReference type="AlphaFoldDB" id="A0A238Z479"/>
<dbReference type="RefSeq" id="WP_143337313.1">
    <property type="nucleotide sequence ID" value="NZ_FZOC01000002.1"/>
</dbReference>
<organism evidence="3 4">
    <name type="scientific">Humidesulfovibrio mexicanus</name>
    <dbReference type="NCBI Taxonomy" id="147047"/>
    <lineage>
        <taxon>Bacteria</taxon>
        <taxon>Pseudomonadati</taxon>
        <taxon>Thermodesulfobacteriota</taxon>
        <taxon>Desulfovibrionia</taxon>
        <taxon>Desulfovibrionales</taxon>
        <taxon>Desulfovibrionaceae</taxon>
        <taxon>Humidesulfovibrio</taxon>
    </lineage>
</organism>
<evidence type="ECO:0000313" key="4">
    <source>
        <dbReference type="Proteomes" id="UP000198324"/>
    </source>
</evidence>
<proteinExistence type="predicted"/>
<feature type="transmembrane region" description="Helical" evidence="2">
    <location>
        <begin position="285"/>
        <end position="303"/>
    </location>
</feature>
<feature type="transmembrane region" description="Helical" evidence="2">
    <location>
        <begin position="315"/>
        <end position="337"/>
    </location>
</feature>
<sequence>MKTFKTNLTNLKTQIHNSLPEGPDIFGYPGVSREALCAAIDTARSLSEEIKASDEALFPVISLKRAGKASYDKLKSILDTVDEGKKRKQFDEFLDSLAYLVEKTKIVYFIVAKDGLRSDEEISRIRSRILALAPIESELSKHVETLQADIESFKGQLQELASGHEAAMKQIFALDNWHKDAANFSTSIETEHENVEMWAKEIGESKEKFKALRDRVSALSEEGTIINSKLTDALTKSTSDSEYIRIAKEEHIKISQEINKLLEDANRAGMASSFLKRKKELQWQLYGWQFAFCAAIGGLLYVVKEYLLVSLKSGASVELVGELAFVSPLVWLGWFAAKQHGYISRIQEDYAFKSAAAMAYEGHKSAARASDPALEGVLLEFSLYNLAQNPLRIYRGLEVHASPWSEFFGKVVSKLCRLAKIKAEVPQAGSVEVAFDNAPVGAKPDDGK</sequence>
<feature type="coiled-coil region" evidence="1">
    <location>
        <begin position="202"/>
        <end position="264"/>
    </location>
</feature>
<evidence type="ECO:0000313" key="3">
    <source>
        <dbReference type="EMBL" id="SNR77749.1"/>
    </source>
</evidence>
<keyword evidence="2" id="KW-0812">Transmembrane</keyword>
<dbReference type="EMBL" id="FZOC01000002">
    <property type="protein sequence ID" value="SNR77749.1"/>
    <property type="molecule type" value="Genomic_DNA"/>
</dbReference>
<evidence type="ECO:0000256" key="1">
    <source>
        <dbReference type="SAM" id="Coils"/>
    </source>
</evidence>
<name>A0A238Z479_9BACT</name>
<evidence type="ECO:0000256" key="2">
    <source>
        <dbReference type="SAM" id="Phobius"/>
    </source>
</evidence>